<evidence type="ECO:0000313" key="1">
    <source>
        <dbReference type="EMBL" id="AZS31871.1"/>
    </source>
</evidence>
<dbReference type="SUPFAM" id="SSF103515">
    <property type="entry name" value="Autotransporter"/>
    <property type="match status" value="1"/>
</dbReference>
<accession>A0A3S9VZD2</accession>
<dbReference type="OrthoDB" id="1098367at2"/>
<reference evidence="1 2" key="1">
    <citation type="submission" date="2018-10" db="EMBL/GenBank/DDBJ databases">
        <title>Butyricimonas faecalis sp. nov., isolated from human faeces and emended description of the genus Butyricimonas.</title>
        <authorList>
            <person name="Le Roy T."/>
            <person name="Van der Smissen P."/>
            <person name="Paquot A."/>
            <person name="Delzenne N."/>
            <person name="Muccioli G."/>
            <person name="Collet J.-F."/>
            <person name="Cani P.D."/>
        </authorList>
    </citation>
    <scope>NUCLEOTIDE SEQUENCE [LARGE SCALE GENOMIC DNA]</scope>
    <source>
        <strain evidence="1 2">H184</strain>
    </source>
</reference>
<dbReference type="KEGG" id="buy:D8S85_03580"/>
<dbReference type="RefSeq" id="WP_106625265.1">
    <property type="nucleotide sequence ID" value="NZ_CP032819.1"/>
</dbReference>
<keyword evidence="2" id="KW-1185">Reference proteome</keyword>
<sequence length="198" mass="22861">MKPVVRYILLVSVLLCLFGGVRAQSVKVNIPLWLTGSPNIGFEYTLTRQLTVNAEGAWLPYMFKKHEEVFRILTGVAELRYYWNPQNFYTNDSWDGFYIGPYAMYGNFNIGLLKHNDPLQSYRRKGWGISGGITFGYKFAFNSRLGLDLNLGVGYVHFQYDKYKLGGEYANFPLEVKKTKQWIGPTKFGVSLTYNIFR</sequence>
<dbReference type="InterPro" id="IPR036709">
    <property type="entry name" value="Autotransporte_beta_dom_sf"/>
</dbReference>
<evidence type="ECO:0000313" key="2">
    <source>
        <dbReference type="Proteomes" id="UP000270673"/>
    </source>
</evidence>
<dbReference type="Pfam" id="PF12099">
    <property type="entry name" value="DUF3575"/>
    <property type="match status" value="1"/>
</dbReference>
<dbReference type="Gene3D" id="2.40.128.130">
    <property type="entry name" value="Autotransporter beta-domain"/>
    <property type="match status" value="1"/>
</dbReference>
<dbReference type="EMBL" id="CP032819">
    <property type="protein sequence ID" value="AZS31871.1"/>
    <property type="molecule type" value="Genomic_DNA"/>
</dbReference>
<gene>
    <name evidence="1" type="ORF">D8S85_03580</name>
</gene>
<name>A0A3S9VZD2_9BACT</name>
<proteinExistence type="predicted"/>
<protein>
    <submittedName>
        <fullName evidence="1">DUF3575 domain-containing protein</fullName>
    </submittedName>
</protein>
<dbReference type="Proteomes" id="UP000270673">
    <property type="component" value="Chromosome"/>
</dbReference>
<dbReference type="AlphaFoldDB" id="A0A3S9VZD2"/>
<dbReference type="InterPro" id="IPR021958">
    <property type="entry name" value="DUF3575"/>
</dbReference>
<organism evidence="1 2">
    <name type="scientific">Butyricimonas faecalis</name>
    <dbReference type="NCBI Taxonomy" id="2093856"/>
    <lineage>
        <taxon>Bacteria</taxon>
        <taxon>Pseudomonadati</taxon>
        <taxon>Bacteroidota</taxon>
        <taxon>Bacteroidia</taxon>
        <taxon>Bacteroidales</taxon>
        <taxon>Odoribacteraceae</taxon>
        <taxon>Butyricimonas</taxon>
    </lineage>
</organism>